<evidence type="ECO:0000259" key="9">
    <source>
        <dbReference type="SMART" id="SM00513"/>
    </source>
</evidence>
<dbReference type="InterPro" id="IPR041685">
    <property type="entry name" value="AAA_GajA/Old/RecF-like"/>
</dbReference>
<keyword evidence="4" id="KW-0808">Transferase</keyword>
<evidence type="ECO:0000313" key="10">
    <source>
        <dbReference type="EMBL" id="KYG07124.1"/>
    </source>
</evidence>
<dbReference type="InterPro" id="IPR003034">
    <property type="entry name" value="SAP_dom"/>
</dbReference>
<dbReference type="GO" id="GO:0009307">
    <property type="term" value="P:DNA restriction-modification system"/>
    <property type="evidence" value="ECO:0007669"/>
    <property type="project" value="UniProtKB-KW"/>
</dbReference>
<dbReference type="GO" id="GO:0009007">
    <property type="term" value="F:site-specific DNA-methyltransferase (adenine-specific) activity"/>
    <property type="evidence" value="ECO:0007669"/>
    <property type="project" value="UniProtKB-EC"/>
</dbReference>
<sequence>MPTPRDVLQLLPRSALAALADRFGVDLPDRRKKAAIVDAVLSAPGLPRDALLRALRIDELKELCRALGLDARGRDKAALVERLLEDRSPERAARGAAGTQGAAANKLGPGGEAGEGRVTTERIVGCLLEAAGLLRRALGPSGPHRVTIAVLLLLKRLNDAEPSTHNISVPAQARWAKILASSPAVDAALDRACVALEERNPVLDGVLSYVDFAGARRSGQRAEHASLLRELVRLFSGLPLGDGDLVTPDTLGRAFLMFLEEVALRDGTGAGERLPTMAVAELMAELLDPSEGMRIHDPACGYGTLLVACATHVERQGGDRRSLSLHGQERSVEAWTLARINMLLNGLPHAQIDMGDALREPRSAASGHLVLHDRVLSAPPFGLAGWGDDVAERDPHGRFRYGLPPRSCGDFAFLQHMLASLTPSGRMAMLAPEGVLFRRGAEREIRRRMLEDGVFDAVIGFPASLLRSTGVRAALVIASRDKPAPNKRKVLFIDASRGGQEGRTRGRLEPEDTARIAKALRSASDVPGLARLVDIDEIAKNGFSLAVRRYIDGGAPPVGGAPAQMWRRVELRNYRSIAEASVDLAPFTVLVGPNGSGKSNFADALVFARDVATDAATAVERRGGIAGIRRWQPEEDERTEVQVDIRAAPSRSALETDYLRHRFSIRGKGDGSWAFRGETIELFVRASPEVSVERTPEGLVVETGAERRVISNGSAPSETASAMVFARQIAEVTRVTALRSVTRIRLDGEVMRRPQIATEITRLDESGSNIAVAFRSLDADGQARVLAAMQRIVPDLSRISVEAFDRFLLLRFEQRQVGGHVARFSASEMSEGALRALGILVAAQQMTGDELLIIEEPEIAIHVGAAQLLFDVLKDASTRGSVLITTHSADLLDAAREEEILVCSYRDGVTQIGPLSSAQREVVRQGLFSVAELMRSEPLRIEGEEPESVQL</sequence>
<dbReference type="EMBL" id="JEME01001447">
    <property type="protein sequence ID" value="KYG07124.1"/>
    <property type="molecule type" value="Genomic_DNA"/>
</dbReference>
<dbReference type="InterPro" id="IPR003356">
    <property type="entry name" value="DNA_methylase_A-5"/>
</dbReference>
<dbReference type="Proteomes" id="UP000075502">
    <property type="component" value="Unassembled WGS sequence"/>
</dbReference>
<feature type="compositionally biased region" description="Low complexity" evidence="8">
    <location>
        <begin position="94"/>
        <end position="104"/>
    </location>
</feature>
<protein>
    <recommendedName>
        <fullName evidence="2">site-specific DNA-methyltransferase (adenine-specific)</fullName>
        <ecNumber evidence="2">2.1.1.72</ecNumber>
    </recommendedName>
</protein>
<feature type="region of interest" description="Disordered" evidence="8">
    <location>
        <begin position="90"/>
        <end position="116"/>
    </location>
</feature>
<dbReference type="PANTHER" id="PTHR42933:SF3">
    <property type="entry name" value="TYPE I RESTRICTION ENZYME MJAVIII METHYLASE SUBUNIT"/>
    <property type="match status" value="1"/>
</dbReference>
<dbReference type="InterPro" id="IPR027417">
    <property type="entry name" value="P-loop_NTPase"/>
</dbReference>
<evidence type="ECO:0000256" key="5">
    <source>
        <dbReference type="ARBA" id="ARBA00022691"/>
    </source>
</evidence>
<dbReference type="Pfam" id="PF02037">
    <property type="entry name" value="SAP"/>
    <property type="match status" value="1"/>
</dbReference>
<dbReference type="Pfam" id="PF13175">
    <property type="entry name" value="AAA_15"/>
    <property type="match status" value="1"/>
</dbReference>
<gene>
    <name evidence="10" type="ORF">BE21_31025</name>
</gene>
<dbReference type="GO" id="GO:0003677">
    <property type="term" value="F:DNA binding"/>
    <property type="evidence" value="ECO:0007669"/>
    <property type="project" value="InterPro"/>
</dbReference>
<dbReference type="SUPFAM" id="SSF52540">
    <property type="entry name" value="P-loop containing nucleoside triphosphate hydrolases"/>
    <property type="match status" value="1"/>
</dbReference>
<dbReference type="InterPro" id="IPR036361">
    <property type="entry name" value="SAP_dom_sf"/>
</dbReference>
<dbReference type="Gene3D" id="1.10.720.30">
    <property type="entry name" value="SAP domain"/>
    <property type="match status" value="1"/>
</dbReference>
<dbReference type="GO" id="GO:0032259">
    <property type="term" value="P:methylation"/>
    <property type="evidence" value="ECO:0007669"/>
    <property type="project" value="UniProtKB-KW"/>
</dbReference>
<organism evidence="10 11">
    <name type="scientific">Sorangium cellulosum</name>
    <name type="common">Polyangium cellulosum</name>
    <dbReference type="NCBI Taxonomy" id="56"/>
    <lineage>
        <taxon>Bacteria</taxon>
        <taxon>Pseudomonadati</taxon>
        <taxon>Myxococcota</taxon>
        <taxon>Polyangia</taxon>
        <taxon>Polyangiales</taxon>
        <taxon>Polyangiaceae</taxon>
        <taxon>Sorangium</taxon>
    </lineage>
</organism>
<dbReference type="GO" id="GO:0005524">
    <property type="term" value="F:ATP binding"/>
    <property type="evidence" value="ECO:0007669"/>
    <property type="project" value="InterPro"/>
</dbReference>
<dbReference type="Gene3D" id="1.20.1260.30">
    <property type="match status" value="1"/>
</dbReference>
<keyword evidence="5" id="KW-0949">S-adenosyl-L-methionine</keyword>
<name>A0A150TR30_SORCE</name>
<evidence type="ECO:0000256" key="7">
    <source>
        <dbReference type="ARBA" id="ARBA00047942"/>
    </source>
</evidence>
<dbReference type="GO" id="GO:0008170">
    <property type="term" value="F:N-methyltransferase activity"/>
    <property type="evidence" value="ECO:0007669"/>
    <property type="project" value="InterPro"/>
</dbReference>
<dbReference type="SUPFAM" id="SSF53335">
    <property type="entry name" value="S-adenosyl-L-methionine-dependent methyltransferases"/>
    <property type="match status" value="1"/>
</dbReference>
<dbReference type="GO" id="GO:0016887">
    <property type="term" value="F:ATP hydrolysis activity"/>
    <property type="evidence" value="ECO:0007669"/>
    <property type="project" value="InterPro"/>
</dbReference>
<comment type="catalytic activity">
    <reaction evidence="7">
        <text>a 2'-deoxyadenosine in DNA + S-adenosyl-L-methionine = an N(6)-methyl-2'-deoxyadenosine in DNA + S-adenosyl-L-homocysteine + H(+)</text>
        <dbReference type="Rhea" id="RHEA:15197"/>
        <dbReference type="Rhea" id="RHEA-COMP:12418"/>
        <dbReference type="Rhea" id="RHEA-COMP:12419"/>
        <dbReference type="ChEBI" id="CHEBI:15378"/>
        <dbReference type="ChEBI" id="CHEBI:57856"/>
        <dbReference type="ChEBI" id="CHEBI:59789"/>
        <dbReference type="ChEBI" id="CHEBI:90615"/>
        <dbReference type="ChEBI" id="CHEBI:90616"/>
        <dbReference type="EC" id="2.1.1.72"/>
    </reaction>
</comment>
<evidence type="ECO:0000256" key="8">
    <source>
        <dbReference type="SAM" id="MobiDB-lite"/>
    </source>
</evidence>
<evidence type="ECO:0000256" key="4">
    <source>
        <dbReference type="ARBA" id="ARBA00022679"/>
    </source>
</evidence>
<evidence type="ECO:0000256" key="2">
    <source>
        <dbReference type="ARBA" id="ARBA00011900"/>
    </source>
</evidence>
<keyword evidence="6" id="KW-0680">Restriction system</keyword>
<comment type="similarity">
    <text evidence="1">Belongs to the N(4)/N(6)-methyltransferase family.</text>
</comment>
<evidence type="ECO:0000256" key="6">
    <source>
        <dbReference type="ARBA" id="ARBA00022747"/>
    </source>
</evidence>
<feature type="domain" description="SAP" evidence="9">
    <location>
        <begin position="52"/>
        <end position="87"/>
    </location>
</feature>
<dbReference type="InterPro" id="IPR029063">
    <property type="entry name" value="SAM-dependent_MTases_sf"/>
</dbReference>
<reference evidence="10 11" key="1">
    <citation type="submission" date="2014-02" db="EMBL/GenBank/DDBJ databases">
        <title>The small core and large imbalanced accessory genome model reveals a collaborative survival strategy of Sorangium cellulosum strains in nature.</title>
        <authorList>
            <person name="Han K."/>
            <person name="Peng R."/>
            <person name="Blom J."/>
            <person name="Li Y.-Z."/>
        </authorList>
    </citation>
    <scope>NUCLEOTIDE SEQUENCE [LARGE SCALE GENOMIC DNA]</scope>
    <source>
        <strain evidence="10 11">So0007-03</strain>
    </source>
</reference>
<accession>A0A150TR30</accession>
<dbReference type="InterPro" id="IPR051537">
    <property type="entry name" value="DNA_Adenine_Mtase"/>
</dbReference>
<dbReference type="EC" id="2.1.1.72" evidence="2"/>
<dbReference type="Pfam" id="PF13304">
    <property type="entry name" value="AAA_21"/>
    <property type="match status" value="1"/>
</dbReference>
<evidence type="ECO:0000256" key="1">
    <source>
        <dbReference type="ARBA" id="ARBA00006594"/>
    </source>
</evidence>
<evidence type="ECO:0000256" key="3">
    <source>
        <dbReference type="ARBA" id="ARBA00022603"/>
    </source>
</evidence>
<dbReference type="AlphaFoldDB" id="A0A150TR30"/>
<dbReference type="InterPro" id="IPR038333">
    <property type="entry name" value="T1MK-like_N_sf"/>
</dbReference>
<proteinExistence type="inferred from homology"/>
<dbReference type="Gene3D" id="3.40.50.300">
    <property type="entry name" value="P-loop containing nucleotide triphosphate hydrolases"/>
    <property type="match status" value="2"/>
</dbReference>
<evidence type="ECO:0000313" key="11">
    <source>
        <dbReference type="Proteomes" id="UP000075502"/>
    </source>
</evidence>
<dbReference type="InterPro" id="IPR003959">
    <property type="entry name" value="ATPase_AAA_core"/>
</dbReference>
<dbReference type="SMART" id="SM00513">
    <property type="entry name" value="SAP"/>
    <property type="match status" value="1"/>
</dbReference>
<dbReference type="PRINTS" id="PR00507">
    <property type="entry name" value="N12N6MTFRASE"/>
</dbReference>
<dbReference type="Pfam" id="PF02384">
    <property type="entry name" value="N6_Mtase"/>
    <property type="match status" value="1"/>
</dbReference>
<comment type="caution">
    <text evidence="10">The sequence shown here is derived from an EMBL/GenBank/DDBJ whole genome shotgun (WGS) entry which is preliminary data.</text>
</comment>
<keyword evidence="3" id="KW-0489">Methyltransferase</keyword>
<dbReference type="Gene3D" id="3.40.50.150">
    <property type="entry name" value="Vaccinia Virus protein VP39"/>
    <property type="match status" value="1"/>
</dbReference>
<dbReference type="PANTHER" id="PTHR42933">
    <property type="entry name" value="SLR6095 PROTEIN"/>
    <property type="match status" value="1"/>
</dbReference>